<dbReference type="EMBL" id="CM037158">
    <property type="protein sequence ID" value="KAH7851732.1"/>
    <property type="molecule type" value="Genomic_DNA"/>
</dbReference>
<comment type="caution">
    <text evidence="1">The sequence shown here is derived from an EMBL/GenBank/DDBJ whole genome shotgun (WGS) entry which is preliminary data.</text>
</comment>
<protein>
    <submittedName>
        <fullName evidence="1">Uncharacterized protein</fullName>
    </submittedName>
</protein>
<gene>
    <name evidence="1" type="ORF">Vadar_015854</name>
</gene>
<name>A0ACB7YEE1_9ERIC</name>
<reference evidence="1 2" key="1">
    <citation type="journal article" date="2021" name="Hortic Res">
        <title>High-quality reference genome and annotation aids understanding of berry development for evergreen blueberry (Vaccinium darrowii).</title>
        <authorList>
            <person name="Yu J."/>
            <person name="Hulse-Kemp A.M."/>
            <person name="Babiker E."/>
            <person name="Staton M."/>
        </authorList>
    </citation>
    <scope>NUCLEOTIDE SEQUENCE [LARGE SCALE GENOMIC DNA]</scope>
    <source>
        <strain evidence="2">cv. NJ 8807/NJ 8810</strain>
        <tissue evidence="1">Young leaf</tissue>
    </source>
</reference>
<evidence type="ECO:0000313" key="1">
    <source>
        <dbReference type="EMBL" id="KAH7851732.1"/>
    </source>
</evidence>
<accession>A0ACB7YEE1</accession>
<evidence type="ECO:0000313" key="2">
    <source>
        <dbReference type="Proteomes" id="UP000828048"/>
    </source>
</evidence>
<organism evidence="1 2">
    <name type="scientific">Vaccinium darrowii</name>
    <dbReference type="NCBI Taxonomy" id="229202"/>
    <lineage>
        <taxon>Eukaryota</taxon>
        <taxon>Viridiplantae</taxon>
        <taxon>Streptophyta</taxon>
        <taxon>Embryophyta</taxon>
        <taxon>Tracheophyta</taxon>
        <taxon>Spermatophyta</taxon>
        <taxon>Magnoliopsida</taxon>
        <taxon>eudicotyledons</taxon>
        <taxon>Gunneridae</taxon>
        <taxon>Pentapetalae</taxon>
        <taxon>asterids</taxon>
        <taxon>Ericales</taxon>
        <taxon>Ericaceae</taxon>
        <taxon>Vaccinioideae</taxon>
        <taxon>Vaccinieae</taxon>
        <taxon>Vaccinium</taxon>
    </lineage>
</organism>
<keyword evidence="2" id="KW-1185">Reference proteome</keyword>
<proteinExistence type="predicted"/>
<sequence length="689" mass="75117">MAADSAKSCGSADSFIGCFISLISKAEIRYEGFLFHINPQESTIGLQNVKSFGTEGRRQDGPQVLPIDKVYDYIFFRGNDIKDLQVLSSPPVQITPAVPNDPAIIQAHYPCSTSPSSSYLSSSVASPTNISSSAHLGHPNPISHGILSLDQPAGRLRSWDSFPPPPMGNGNGIAIPTYWPDAPDHIGFSGGVSHMQSLAMNTSLPSDTSNFVHISRSLLPTVDSSSPYLTFTMPPPSPLPASVPMMQSVALPPKLLPNLIPSNGLNVPPTLTLRRDSRLASPLVASGLDVNPIVPPAVDRTKSVYKTVPQSMSSIGGSSSLVDSEVSMPSLLTQGDLLRPGSPGQSSSHLQTAQKDIEVVQGSTSVSFSSDSKVTKNPAQLLPSPSAGNLDGAIVDSHHTNKHQAQEKRNILDKTALLTHHVERDSRRGKENWLKGDPLRSHRIYRVQARGSANRLNGASLHPHEKNSGDSWCQENEPSRVCIHTHRTYRGRGRGNGNQITTAVHTHQSHRGRGRVKGNKVSLASSKFTEDFDFEAMNEKFNKEEIWGHLGRSNKIGLEDHEVDVNDNGANESEEQDEFKTFYVKDDFFDSLSCNSFNRELGKGRAKLSEQRRMDIETFGESPRHRRDRSSRGRGLVGQLQGSRGMSFRPDSLLQRESAITPTKKHTGGSGRGYGQGRGRGRTVWTRVT</sequence>
<dbReference type="Proteomes" id="UP000828048">
    <property type="component" value="Chromosome 8"/>
</dbReference>